<evidence type="ECO:0000313" key="2">
    <source>
        <dbReference type="Proteomes" id="UP000635606"/>
    </source>
</evidence>
<evidence type="ECO:0000313" key="1">
    <source>
        <dbReference type="EMBL" id="GIJ71333.1"/>
    </source>
</evidence>
<sequence>MITTDSATDPETNNVIHVEVLVPVDVPEAERAKFEQAMVSFMFGADRVREELRADLAAAGVDFNHLATLSQHPRIGVCPSPGALEFLPSDHLVDVCKRNGIDLTAGGSVTVSFDYTAYGDNHRATDSLEVNLALPGAVHRNVTEPDDATADIVRALFGDCQLAAPAQAYLRAHGVNLTDVAARNVERLGGPDAPFTSRVSPQVHRFLAEKGFNLEQFGQFSVNRTDELLLTDPPTDPPGWSKTTCC</sequence>
<proteinExistence type="predicted"/>
<comment type="caution">
    <text evidence="1">The sequence shown here is derived from an EMBL/GenBank/DDBJ whole genome shotgun (WGS) entry which is preliminary data.</text>
</comment>
<protein>
    <submittedName>
        <fullName evidence="1">Uncharacterized protein</fullName>
    </submittedName>
</protein>
<gene>
    <name evidence="1" type="ORF">Voc01_062500</name>
</gene>
<keyword evidence="2" id="KW-1185">Reference proteome</keyword>
<name>A0A8J3ZZY1_9ACTN</name>
<dbReference type="AlphaFoldDB" id="A0A8J3ZZY1"/>
<organism evidence="1 2">
    <name type="scientific">Virgisporangium ochraceum</name>
    <dbReference type="NCBI Taxonomy" id="65505"/>
    <lineage>
        <taxon>Bacteria</taxon>
        <taxon>Bacillati</taxon>
        <taxon>Actinomycetota</taxon>
        <taxon>Actinomycetes</taxon>
        <taxon>Micromonosporales</taxon>
        <taxon>Micromonosporaceae</taxon>
        <taxon>Virgisporangium</taxon>
    </lineage>
</organism>
<dbReference type="EMBL" id="BOPH01000088">
    <property type="protein sequence ID" value="GIJ71333.1"/>
    <property type="molecule type" value="Genomic_DNA"/>
</dbReference>
<accession>A0A8J3ZZY1</accession>
<dbReference type="RefSeq" id="WP_203931212.1">
    <property type="nucleotide sequence ID" value="NZ_BOPH01000088.1"/>
</dbReference>
<dbReference type="Proteomes" id="UP000635606">
    <property type="component" value="Unassembled WGS sequence"/>
</dbReference>
<reference evidence="1" key="1">
    <citation type="submission" date="2021-01" db="EMBL/GenBank/DDBJ databases">
        <title>Whole genome shotgun sequence of Virgisporangium ochraceum NBRC 16418.</title>
        <authorList>
            <person name="Komaki H."/>
            <person name="Tamura T."/>
        </authorList>
    </citation>
    <scope>NUCLEOTIDE SEQUENCE</scope>
    <source>
        <strain evidence="1">NBRC 16418</strain>
    </source>
</reference>